<evidence type="ECO:0000313" key="2">
    <source>
        <dbReference type="Proteomes" id="UP001240678"/>
    </source>
</evidence>
<name>A0AAI9YP88_9PEZI</name>
<dbReference type="RefSeq" id="XP_060309152.1">
    <property type="nucleotide sequence ID" value="XM_060460209.1"/>
</dbReference>
<reference evidence="1 2" key="1">
    <citation type="submission" date="2016-10" db="EMBL/GenBank/DDBJ databases">
        <title>The genome sequence of Colletotrichum fioriniae PJ7.</title>
        <authorList>
            <person name="Baroncelli R."/>
        </authorList>
    </citation>
    <scope>NUCLEOTIDE SEQUENCE [LARGE SCALE GENOMIC DNA]</scope>
    <source>
        <strain evidence="1 2">IMI 309622</strain>
    </source>
</reference>
<dbReference type="EMBL" id="MOOE01000014">
    <property type="protein sequence ID" value="KAK1517802.1"/>
    <property type="molecule type" value="Genomic_DNA"/>
</dbReference>
<accession>A0AAI9YP88</accession>
<organism evidence="1 2">
    <name type="scientific">Colletotrichum costaricense</name>
    <dbReference type="NCBI Taxonomy" id="1209916"/>
    <lineage>
        <taxon>Eukaryota</taxon>
        <taxon>Fungi</taxon>
        <taxon>Dikarya</taxon>
        <taxon>Ascomycota</taxon>
        <taxon>Pezizomycotina</taxon>
        <taxon>Sordariomycetes</taxon>
        <taxon>Hypocreomycetidae</taxon>
        <taxon>Glomerellales</taxon>
        <taxon>Glomerellaceae</taxon>
        <taxon>Colletotrichum</taxon>
        <taxon>Colletotrichum acutatum species complex</taxon>
    </lineage>
</organism>
<dbReference type="Proteomes" id="UP001240678">
    <property type="component" value="Unassembled WGS sequence"/>
</dbReference>
<comment type="caution">
    <text evidence="1">The sequence shown here is derived from an EMBL/GenBank/DDBJ whole genome shotgun (WGS) entry which is preliminary data.</text>
</comment>
<proteinExistence type="predicted"/>
<gene>
    <name evidence="1" type="ORF">CCOS01_12059</name>
</gene>
<evidence type="ECO:0000313" key="1">
    <source>
        <dbReference type="EMBL" id="KAK1517802.1"/>
    </source>
</evidence>
<sequence>MNTIAQSGVVHPEEKDLFLAAYWFRHERAFEAASLRLIDEISESFSFMADGKLGEDELVALRIAVLRNMDIDILSRGTPNMFIISMTRLADEKMSKNLERNRVRQCHVSGPPLGYHRTLMKCSVGQLKRSGTLNGLCMACLHPQMVCEEVMAHGEANDRGRNFRDWLPDELDLCQWLAWQILLAYLDELQQNGQEVSYSI</sequence>
<dbReference type="GeneID" id="85343756"/>
<protein>
    <submittedName>
        <fullName evidence="1">Uncharacterized protein</fullName>
    </submittedName>
</protein>
<keyword evidence="2" id="KW-1185">Reference proteome</keyword>
<dbReference type="AlphaFoldDB" id="A0AAI9YP88"/>